<dbReference type="Gene3D" id="3.40.190.290">
    <property type="match status" value="1"/>
</dbReference>
<gene>
    <name evidence="1" type="ORF">VII00023_18499</name>
</gene>
<feature type="non-terminal residue" evidence="1">
    <location>
        <position position="1"/>
    </location>
</feature>
<organism evidence="1 2">
    <name type="scientific">Vibrio ichthyoenteri ATCC 700023</name>
    <dbReference type="NCBI Taxonomy" id="870968"/>
    <lineage>
        <taxon>Bacteria</taxon>
        <taxon>Pseudomonadati</taxon>
        <taxon>Pseudomonadota</taxon>
        <taxon>Gammaproteobacteria</taxon>
        <taxon>Vibrionales</taxon>
        <taxon>Vibrionaceae</taxon>
        <taxon>Vibrio</taxon>
    </lineage>
</organism>
<name>F9S0K8_9VIBR</name>
<evidence type="ECO:0000313" key="1">
    <source>
        <dbReference type="EMBL" id="EGU43186.1"/>
    </source>
</evidence>
<keyword evidence="2" id="KW-1185">Reference proteome</keyword>
<evidence type="ECO:0008006" key="3">
    <source>
        <dbReference type="Google" id="ProtNLM"/>
    </source>
</evidence>
<dbReference type="EMBL" id="AFWF01000089">
    <property type="protein sequence ID" value="EGU43186.1"/>
    <property type="molecule type" value="Genomic_DNA"/>
</dbReference>
<comment type="caution">
    <text evidence="1">The sequence shown here is derived from an EMBL/GenBank/DDBJ whole genome shotgun (WGS) entry which is preliminary data.</text>
</comment>
<sequence>FLVQPALKAGTLVQVLENYFISRNDMFLIYPPVIHRNASLSAFIDFLQQWFSSPPVGR</sequence>
<evidence type="ECO:0000313" key="2">
    <source>
        <dbReference type="Proteomes" id="UP000004605"/>
    </source>
</evidence>
<protein>
    <recommendedName>
        <fullName evidence="3">LysR family transcriptional regulator</fullName>
    </recommendedName>
</protein>
<dbReference type="SUPFAM" id="SSF53850">
    <property type="entry name" value="Periplasmic binding protein-like II"/>
    <property type="match status" value="1"/>
</dbReference>
<dbReference type="Proteomes" id="UP000004605">
    <property type="component" value="Unassembled WGS sequence"/>
</dbReference>
<accession>F9S0K8</accession>
<dbReference type="AlphaFoldDB" id="F9S0K8"/>
<reference evidence="1 2" key="1">
    <citation type="journal article" date="2012" name="Int. J. Syst. Evol. Microbiol.">
        <title>Vibrio caribbeanicus sp. nov., isolated from the marine sponge Scleritoderma cyanea.</title>
        <authorList>
            <person name="Hoffmann M."/>
            <person name="Monday S.R."/>
            <person name="Allard M.W."/>
            <person name="Strain E.A."/>
            <person name="Whittaker P."/>
            <person name="Naum M."/>
            <person name="McCarthy P.J."/>
            <person name="Lopez J.V."/>
            <person name="Fischer M."/>
            <person name="Brown E.W."/>
        </authorList>
    </citation>
    <scope>NUCLEOTIDE SEQUENCE [LARGE SCALE GENOMIC DNA]</scope>
    <source>
        <strain evidence="1 2">ATCC 700023</strain>
    </source>
</reference>
<proteinExistence type="predicted"/>